<protein>
    <submittedName>
        <fullName evidence="2">Uncharacterized protein</fullName>
    </submittedName>
</protein>
<organism evidence="2 3">
    <name type="scientific">Tetradesmus obliquus</name>
    <name type="common">Green alga</name>
    <name type="synonym">Acutodesmus obliquus</name>
    <dbReference type="NCBI Taxonomy" id="3088"/>
    <lineage>
        <taxon>Eukaryota</taxon>
        <taxon>Viridiplantae</taxon>
        <taxon>Chlorophyta</taxon>
        <taxon>core chlorophytes</taxon>
        <taxon>Chlorophyceae</taxon>
        <taxon>CS clade</taxon>
        <taxon>Sphaeropleales</taxon>
        <taxon>Scenedesmaceae</taxon>
        <taxon>Tetradesmus</taxon>
    </lineage>
</organism>
<keyword evidence="3" id="KW-1185">Reference proteome</keyword>
<accession>A0A383VJ18</accession>
<proteinExistence type="predicted"/>
<sequence>MAEEGNGTDSCWQAPSADAADLTFEATVQYIAAMTGLQPARAVPVVVPPLVAPGQQQQQVISDSSSSLAPQQSADDEDDHLVL</sequence>
<feature type="compositionally biased region" description="Low complexity" evidence="1">
    <location>
        <begin position="56"/>
        <end position="73"/>
    </location>
</feature>
<evidence type="ECO:0000256" key="1">
    <source>
        <dbReference type="SAM" id="MobiDB-lite"/>
    </source>
</evidence>
<evidence type="ECO:0000313" key="2">
    <source>
        <dbReference type="EMBL" id="SZX65537.1"/>
    </source>
</evidence>
<reference evidence="2 3" key="1">
    <citation type="submission" date="2016-10" db="EMBL/GenBank/DDBJ databases">
        <authorList>
            <person name="Cai Z."/>
        </authorList>
    </citation>
    <scope>NUCLEOTIDE SEQUENCE [LARGE SCALE GENOMIC DNA]</scope>
</reference>
<gene>
    <name evidence="2" type="ORF">BQ4739_LOCUS6018</name>
</gene>
<evidence type="ECO:0000313" key="3">
    <source>
        <dbReference type="Proteomes" id="UP000256970"/>
    </source>
</evidence>
<name>A0A383VJ18_TETOB</name>
<dbReference type="Proteomes" id="UP000256970">
    <property type="component" value="Unassembled WGS sequence"/>
</dbReference>
<feature type="region of interest" description="Disordered" evidence="1">
    <location>
        <begin position="56"/>
        <end position="83"/>
    </location>
</feature>
<dbReference type="AlphaFoldDB" id="A0A383VJ18"/>
<feature type="compositionally biased region" description="Acidic residues" evidence="1">
    <location>
        <begin position="74"/>
        <end position="83"/>
    </location>
</feature>
<dbReference type="EMBL" id="FNXT01000650">
    <property type="protein sequence ID" value="SZX65537.1"/>
    <property type="molecule type" value="Genomic_DNA"/>
</dbReference>